<dbReference type="EMBL" id="OZ034821">
    <property type="protein sequence ID" value="CAL1409086.1"/>
    <property type="molecule type" value="Genomic_DNA"/>
</dbReference>
<feature type="domain" description="Gnk2-homologous" evidence="16">
    <location>
        <begin position="33"/>
        <end position="141"/>
    </location>
</feature>
<keyword evidence="12" id="KW-1015">Disulfide bond</keyword>
<dbReference type="PANTHER" id="PTHR32080:SF54">
    <property type="entry name" value="GNK2-HOMOLOGOUS DOMAIN-CONTAINING PROTEIN"/>
    <property type="match status" value="1"/>
</dbReference>
<evidence type="ECO:0000313" key="18">
    <source>
        <dbReference type="Proteomes" id="UP001497516"/>
    </source>
</evidence>
<evidence type="ECO:0000256" key="15">
    <source>
        <dbReference type="SAM" id="SignalP"/>
    </source>
</evidence>
<accession>A0AAV2GEA8</accession>
<keyword evidence="6" id="KW-0430">Lectin</keyword>
<evidence type="ECO:0000256" key="6">
    <source>
        <dbReference type="ARBA" id="ARBA00022734"/>
    </source>
</evidence>
<dbReference type="Gene3D" id="3.30.430.20">
    <property type="entry name" value="Gnk2 domain, C-X8-C-X2-C motif"/>
    <property type="match status" value="1"/>
</dbReference>
<comment type="similarity">
    <text evidence="14">Belongs to the cysteine-rich repeat secretory protein family. Plasmodesmata-located proteins (PDLD) subfamily.</text>
</comment>
<keyword evidence="10" id="KW-0044">Antibiotic</keyword>
<evidence type="ECO:0000256" key="2">
    <source>
        <dbReference type="ARBA" id="ARBA00022529"/>
    </source>
</evidence>
<dbReference type="PROSITE" id="PS51473">
    <property type="entry name" value="GNK2"/>
    <property type="match status" value="1"/>
</dbReference>
<dbReference type="InterPro" id="IPR002902">
    <property type="entry name" value="GNK2"/>
</dbReference>
<evidence type="ECO:0000313" key="17">
    <source>
        <dbReference type="EMBL" id="CAL1409086.1"/>
    </source>
</evidence>
<dbReference type="GO" id="GO:0009506">
    <property type="term" value="C:plasmodesma"/>
    <property type="evidence" value="ECO:0007669"/>
    <property type="project" value="UniProtKB-SubCell"/>
</dbReference>
<dbReference type="GO" id="GO:0042742">
    <property type="term" value="P:defense response to bacterium"/>
    <property type="evidence" value="ECO:0007669"/>
    <property type="project" value="UniProtKB-KW"/>
</dbReference>
<comment type="subcellular location">
    <subcellularLocation>
        <location evidence="13">Cell junction</location>
        <location evidence="13">Plasmodesma</location>
    </subcellularLocation>
    <subcellularLocation>
        <location evidence="1">Cell membrane</location>
        <topology evidence="1">Single-pass type I membrane protein</topology>
    </subcellularLocation>
</comment>
<dbReference type="GO" id="GO:0005537">
    <property type="term" value="F:D-mannose binding"/>
    <property type="evidence" value="ECO:0007669"/>
    <property type="project" value="UniProtKB-KW"/>
</dbReference>
<keyword evidence="3" id="KW-0295">Fungicide</keyword>
<sequence length="143" mass="15869">MPSFVPTTILLLLLLLFSATTVVVVVRSGGYNGDYMFGYCSPNRFVYSTANLIEKDRVVNEAMSGTYGGQEKQEKCAFSTSGGGGGSFFCAYAFCRSLSGDDCRDCLNEAESQLESRYCRDRDGGQLLLMDCFLRYETYQFCT</sequence>
<reference evidence="17 18" key="1">
    <citation type="submission" date="2024-04" db="EMBL/GenBank/DDBJ databases">
        <authorList>
            <person name="Fracassetti M."/>
        </authorList>
    </citation>
    <scope>NUCLEOTIDE SEQUENCE [LARGE SCALE GENOMIC DNA]</scope>
</reference>
<evidence type="ECO:0000256" key="8">
    <source>
        <dbReference type="ARBA" id="ARBA00022821"/>
    </source>
</evidence>
<keyword evidence="9" id="KW-0965">Cell junction</keyword>
<dbReference type="GO" id="GO:0050832">
    <property type="term" value="P:defense response to fungus"/>
    <property type="evidence" value="ECO:0007669"/>
    <property type="project" value="UniProtKB-KW"/>
</dbReference>
<evidence type="ECO:0000256" key="3">
    <source>
        <dbReference type="ARBA" id="ARBA00022577"/>
    </source>
</evidence>
<evidence type="ECO:0000256" key="11">
    <source>
        <dbReference type="ARBA" id="ARBA00023035"/>
    </source>
</evidence>
<gene>
    <name evidence="17" type="ORF">LTRI10_LOCUS48619</name>
</gene>
<feature type="chain" id="PRO_5043427271" description="Gnk2-homologous domain-containing protein" evidence="15">
    <location>
        <begin position="22"/>
        <end position="143"/>
    </location>
</feature>
<keyword evidence="8" id="KW-0611">Plant defense</keyword>
<dbReference type="Pfam" id="PF01657">
    <property type="entry name" value="Stress-antifung"/>
    <property type="match status" value="1"/>
</dbReference>
<keyword evidence="4" id="KW-0945">Host-virus interaction</keyword>
<organism evidence="17 18">
    <name type="scientific">Linum trigynum</name>
    <dbReference type="NCBI Taxonomy" id="586398"/>
    <lineage>
        <taxon>Eukaryota</taxon>
        <taxon>Viridiplantae</taxon>
        <taxon>Streptophyta</taxon>
        <taxon>Embryophyta</taxon>
        <taxon>Tracheophyta</taxon>
        <taxon>Spermatophyta</taxon>
        <taxon>Magnoliopsida</taxon>
        <taxon>eudicotyledons</taxon>
        <taxon>Gunneridae</taxon>
        <taxon>Pentapetalae</taxon>
        <taxon>rosids</taxon>
        <taxon>fabids</taxon>
        <taxon>Malpighiales</taxon>
        <taxon>Linaceae</taxon>
        <taxon>Linum</taxon>
    </lineage>
</organism>
<keyword evidence="2" id="KW-0929">Antimicrobial</keyword>
<evidence type="ECO:0000256" key="1">
    <source>
        <dbReference type="ARBA" id="ARBA00004251"/>
    </source>
</evidence>
<evidence type="ECO:0000256" key="14">
    <source>
        <dbReference type="ARBA" id="ARBA00038393"/>
    </source>
</evidence>
<keyword evidence="7" id="KW-0677">Repeat</keyword>
<dbReference type="GO" id="GO:0031640">
    <property type="term" value="P:killing of cells of another organism"/>
    <property type="evidence" value="ECO:0007669"/>
    <property type="project" value="UniProtKB-KW"/>
</dbReference>
<keyword evidence="18" id="KW-1185">Reference proteome</keyword>
<dbReference type="GO" id="GO:0005886">
    <property type="term" value="C:plasma membrane"/>
    <property type="evidence" value="ECO:0007669"/>
    <property type="project" value="UniProtKB-SubCell"/>
</dbReference>
<evidence type="ECO:0000256" key="7">
    <source>
        <dbReference type="ARBA" id="ARBA00022737"/>
    </source>
</evidence>
<evidence type="ECO:0000256" key="13">
    <source>
        <dbReference type="ARBA" id="ARBA00024184"/>
    </source>
</evidence>
<evidence type="ECO:0000256" key="5">
    <source>
        <dbReference type="ARBA" id="ARBA00022729"/>
    </source>
</evidence>
<dbReference type="InterPro" id="IPR038408">
    <property type="entry name" value="GNK2_sf"/>
</dbReference>
<evidence type="ECO:0000256" key="10">
    <source>
        <dbReference type="ARBA" id="ARBA00023022"/>
    </source>
</evidence>
<dbReference type="AlphaFoldDB" id="A0AAV2GEA8"/>
<evidence type="ECO:0000259" key="16">
    <source>
        <dbReference type="PROSITE" id="PS51473"/>
    </source>
</evidence>
<proteinExistence type="inferred from homology"/>
<evidence type="ECO:0000256" key="4">
    <source>
        <dbReference type="ARBA" id="ARBA00022581"/>
    </source>
</evidence>
<keyword evidence="5 15" id="KW-0732">Signal</keyword>
<feature type="signal peptide" evidence="15">
    <location>
        <begin position="1"/>
        <end position="21"/>
    </location>
</feature>
<evidence type="ECO:0000256" key="12">
    <source>
        <dbReference type="ARBA" id="ARBA00023157"/>
    </source>
</evidence>
<protein>
    <recommendedName>
        <fullName evidence="16">Gnk2-homologous domain-containing protein</fullName>
    </recommendedName>
</protein>
<keyword evidence="11" id="KW-0465">Mannose-binding</keyword>
<dbReference type="CDD" id="cd23509">
    <property type="entry name" value="Gnk2-like"/>
    <property type="match status" value="1"/>
</dbReference>
<dbReference type="PANTHER" id="PTHR32080">
    <property type="entry name" value="ANTIFUNGAL PROTEIN GINKBILOBIN-2-LIKE"/>
    <property type="match status" value="1"/>
</dbReference>
<dbReference type="InterPro" id="IPR051378">
    <property type="entry name" value="Cell2Cell_Antifungal"/>
</dbReference>
<name>A0AAV2GEA8_9ROSI</name>
<evidence type="ECO:0000256" key="9">
    <source>
        <dbReference type="ARBA" id="ARBA00022949"/>
    </source>
</evidence>
<dbReference type="Proteomes" id="UP001497516">
    <property type="component" value="Chromosome 8"/>
</dbReference>